<dbReference type="SUPFAM" id="SSF53335">
    <property type="entry name" value="S-adenosyl-L-methionine-dependent methyltransferases"/>
    <property type="match status" value="1"/>
</dbReference>
<dbReference type="AlphaFoldDB" id="A0A6M3K1N1"/>
<dbReference type="GO" id="GO:0032259">
    <property type="term" value="P:methylation"/>
    <property type="evidence" value="ECO:0007669"/>
    <property type="project" value="UniProtKB-KW"/>
</dbReference>
<dbReference type="GO" id="GO:0008168">
    <property type="term" value="F:methyltransferase activity"/>
    <property type="evidence" value="ECO:0007669"/>
    <property type="project" value="UniProtKB-KW"/>
</dbReference>
<gene>
    <name evidence="1" type="ORF">MM415A01741_0002</name>
</gene>
<evidence type="ECO:0000313" key="1">
    <source>
        <dbReference type="EMBL" id="QJA75618.1"/>
    </source>
</evidence>
<protein>
    <submittedName>
        <fullName evidence="1">Putative methyltransferase</fullName>
    </submittedName>
</protein>
<keyword evidence="1" id="KW-0489">Methyltransferase</keyword>
<name>A0A6M3K1N1_9ZZZZ</name>
<organism evidence="1">
    <name type="scientific">viral metagenome</name>
    <dbReference type="NCBI Taxonomy" id="1070528"/>
    <lineage>
        <taxon>unclassified sequences</taxon>
        <taxon>metagenomes</taxon>
        <taxon>organismal metagenomes</taxon>
    </lineage>
</organism>
<accession>A0A6M3K1N1</accession>
<dbReference type="InterPro" id="IPR029063">
    <property type="entry name" value="SAM-dependent_MTases_sf"/>
</dbReference>
<sequence>MNEENKLYIDEPIVVSMFFGEVGWGLQRWFSHLRYLKHEVYPDHKFVVFTDISMHIFMDDFITYTISLPEWFYKLKLERDSYEAVSLSAPPGSLTDSTLYKKLIEYMREFYNVEKAIEVFPPRGCNLWIDKSIQIFCKIKTKQPLFIFDRYIIVVFPRKRDRASNRNVPEFIWYAAVEELKKNFLVVLAGTPNGACLVDYKDENVINLINYDKEDKTDLVVRYLNSAVCSISSQSGGTHISLLCGCPSYIIGHEKERHSEIENRLNVPSSFRYVYDYRAIDANTIVSDVINFIKIMDDEKVIQVQHSPINRPSLRTLQNKKDLIGAEIGVDRGLNALNMLENLDIKRLYLIDPYALYRNLVNIGCNITEEQCIKIEKEAHSRLEKYKDKIVWIKDLSENAFNKIPDELDFIYIDGNHRYEYTKRDLELYYPKIKDGGLVCCHDYDYSDTAKAINEFFGNLCIKYNYAICSDNTSRLDAWAVKFDKSKVIAESMKKLEGLIEC</sequence>
<reference evidence="1" key="1">
    <citation type="submission" date="2020-03" db="EMBL/GenBank/DDBJ databases">
        <title>The deep terrestrial virosphere.</title>
        <authorList>
            <person name="Holmfeldt K."/>
            <person name="Nilsson E."/>
            <person name="Simone D."/>
            <person name="Lopez-Fernandez M."/>
            <person name="Wu X."/>
            <person name="de Brujin I."/>
            <person name="Lundin D."/>
            <person name="Andersson A."/>
            <person name="Bertilsson S."/>
            <person name="Dopson M."/>
        </authorList>
    </citation>
    <scope>NUCLEOTIDE SEQUENCE</scope>
    <source>
        <strain evidence="1">MM415A01741</strain>
    </source>
</reference>
<dbReference type="EMBL" id="MT142175">
    <property type="protein sequence ID" value="QJA75618.1"/>
    <property type="molecule type" value="Genomic_DNA"/>
</dbReference>
<dbReference type="Gene3D" id="3.40.50.150">
    <property type="entry name" value="Vaccinia Virus protein VP39"/>
    <property type="match status" value="1"/>
</dbReference>
<dbReference type="Pfam" id="PF13578">
    <property type="entry name" value="Methyltransf_24"/>
    <property type="match status" value="1"/>
</dbReference>
<keyword evidence="1" id="KW-0808">Transferase</keyword>
<proteinExistence type="predicted"/>